<keyword evidence="7" id="KW-1185">Reference proteome</keyword>
<dbReference type="STRING" id="1121927.GOHSU_25_00630"/>
<gene>
    <name evidence="6" type="ORF">GOHSU_25_00630</name>
</gene>
<evidence type="ECO:0000256" key="2">
    <source>
        <dbReference type="ARBA" id="ARBA00022801"/>
    </source>
</evidence>
<evidence type="ECO:0000313" key="6">
    <source>
        <dbReference type="EMBL" id="GAC57828.1"/>
    </source>
</evidence>
<dbReference type="SUPFAM" id="SSF56300">
    <property type="entry name" value="Metallo-dependent phosphatases"/>
    <property type="match status" value="1"/>
</dbReference>
<keyword evidence="1" id="KW-0479">Metal-binding</keyword>
<dbReference type="InterPro" id="IPR004843">
    <property type="entry name" value="Calcineurin-like_PHP"/>
</dbReference>
<dbReference type="AlphaFoldDB" id="L7LCQ8"/>
<dbReference type="EMBL" id="BANT01000025">
    <property type="protein sequence ID" value="GAC57828.1"/>
    <property type="molecule type" value="Genomic_DNA"/>
</dbReference>
<sequence length="258" mass="27512">MFHCGKGALMVVVAQISDLHFNGTAEHRERVEGVLNYLNSTATNGHPLAALLVTGDLADVGLPSEYAEAARTMVTDIPTLTLLGNHDDRAAYTAERDGVPSTGPVNSALRLDDLLILALDSSIPGRSDGYLSDESLEWARTQIAAAGDDVDVLLSWHHPPVPIGLPLMDERRLNEPDRAAALITDHPNVVGLVTGHAHTPAASIFAGRPMIVAPGVSSTLNLPFEGADVVNHTQGPGIAFHVIDDHRLTSHFRVLSSW</sequence>
<dbReference type="eggNOG" id="COG1409">
    <property type="taxonomic scope" value="Bacteria"/>
</dbReference>
<dbReference type="InterPro" id="IPR029052">
    <property type="entry name" value="Metallo-depent_PP-like"/>
</dbReference>
<comment type="caution">
    <text evidence="6">The sequence shown here is derived from an EMBL/GenBank/DDBJ whole genome shotgun (WGS) entry which is preliminary data.</text>
</comment>
<evidence type="ECO:0000313" key="7">
    <source>
        <dbReference type="Proteomes" id="UP000053405"/>
    </source>
</evidence>
<evidence type="ECO:0000256" key="4">
    <source>
        <dbReference type="ARBA" id="ARBA00025742"/>
    </source>
</evidence>
<protein>
    <submittedName>
        <fullName evidence="6">Putative 3',5'-cyclic-nucleotide phosphodiesterase</fullName>
    </submittedName>
</protein>
<dbReference type="GO" id="GO:0016787">
    <property type="term" value="F:hydrolase activity"/>
    <property type="evidence" value="ECO:0007669"/>
    <property type="project" value="UniProtKB-KW"/>
</dbReference>
<dbReference type="Pfam" id="PF00149">
    <property type="entry name" value="Metallophos"/>
    <property type="match status" value="1"/>
</dbReference>
<dbReference type="PANTHER" id="PTHR42988:SF2">
    <property type="entry name" value="CYCLIC NUCLEOTIDE PHOSPHODIESTERASE CBUA0032-RELATED"/>
    <property type="match status" value="1"/>
</dbReference>
<keyword evidence="2" id="KW-0378">Hydrolase</keyword>
<evidence type="ECO:0000256" key="1">
    <source>
        <dbReference type="ARBA" id="ARBA00022723"/>
    </source>
</evidence>
<dbReference type="Gene3D" id="3.60.21.10">
    <property type="match status" value="1"/>
</dbReference>
<accession>L7LCQ8</accession>
<evidence type="ECO:0000259" key="5">
    <source>
        <dbReference type="Pfam" id="PF00149"/>
    </source>
</evidence>
<evidence type="ECO:0000256" key="3">
    <source>
        <dbReference type="ARBA" id="ARBA00023004"/>
    </source>
</evidence>
<keyword evidence="3" id="KW-0408">Iron</keyword>
<name>L7LCQ8_9ACTN</name>
<dbReference type="PANTHER" id="PTHR42988">
    <property type="entry name" value="PHOSPHOHYDROLASE"/>
    <property type="match status" value="1"/>
</dbReference>
<dbReference type="InterPro" id="IPR050884">
    <property type="entry name" value="CNP_phosphodiesterase-III"/>
</dbReference>
<reference evidence="6 7" key="1">
    <citation type="submission" date="2012-12" db="EMBL/GenBank/DDBJ databases">
        <title>Whole genome shotgun sequence of Gordonia hirsuta NBRC 16056.</title>
        <authorList>
            <person name="Isaki-Nakamura S."/>
            <person name="Hosoyama A."/>
            <person name="Tsuchikane K."/>
            <person name="Katsumata H."/>
            <person name="Baba S."/>
            <person name="Yamazaki S."/>
            <person name="Fujita N."/>
        </authorList>
    </citation>
    <scope>NUCLEOTIDE SEQUENCE [LARGE SCALE GENOMIC DNA]</scope>
    <source>
        <strain evidence="6 7">NBRC 16056</strain>
    </source>
</reference>
<dbReference type="Proteomes" id="UP000053405">
    <property type="component" value="Unassembled WGS sequence"/>
</dbReference>
<organism evidence="6 7">
    <name type="scientific">Gordonia hirsuta DSM 44140 = NBRC 16056</name>
    <dbReference type="NCBI Taxonomy" id="1121927"/>
    <lineage>
        <taxon>Bacteria</taxon>
        <taxon>Bacillati</taxon>
        <taxon>Actinomycetota</taxon>
        <taxon>Actinomycetes</taxon>
        <taxon>Mycobacteriales</taxon>
        <taxon>Gordoniaceae</taxon>
        <taxon>Gordonia</taxon>
    </lineage>
</organism>
<proteinExistence type="inferred from homology"/>
<comment type="similarity">
    <text evidence="4">Belongs to the cyclic nucleotide phosphodiesterase class-III family.</text>
</comment>
<feature type="domain" description="Calcineurin-like phosphoesterase" evidence="5">
    <location>
        <begin position="13"/>
        <end position="200"/>
    </location>
</feature>
<dbReference type="GO" id="GO:0046872">
    <property type="term" value="F:metal ion binding"/>
    <property type="evidence" value="ECO:0007669"/>
    <property type="project" value="UniProtKB-KW"/>
</dbReference>